<dbReference type="SMART" id="SM00355">
    <property type="entry name" value="ZnF_C2H2"/>
    <property type="match status" value="1"/>
</dbReference>
<keyword evidence="4" id="KW-0433">Leucine-rich repeat</keyword>
<dbReference type="PANTHER" id="PTHR24365:SF422">
    <property type="entry name" value="TOLL-LIKE RECEPTOR 6"/>
    <property type="match status" value="1"/>
</dbReference>
<evidence type="ECO:0000256" key="14">
    <source>
        <dbReference type="ARBA" id="ARBA00023170"/>
    </source>
</evidence>
<dbReference type="InterPro" id="IPR000483">
    <property type="entry name" value="Cys-rich_flank_reg_C"/>
</dbReference>
<keyword evidence="12 19" id="KW-1133">Transmembrane helix</keyword>
<dbReference type="GO" id="GO:0038023">
    <property type="term" value="F:signaling receptor activity"/>
    <property type="evidence" value="ECO:0007669"/>
    <property type="project" value="TreeGrafter"/>
</dbReference>
<dbReference type="AlphaFoldDB" id="A0A444UBR5"/>
<evidence type="ECO:0000256" key="10">
    <source>
        <dbReference type="ARBA" id="ARBA00022833"/>
    </source>
</evidence>
<keyword evidence="10" id="KW-0862">Zinc</keyword>
<keyword evidence="7" id="KW-0732">Signal</keyword>
<dbReference type="SMART" id="SM00369">
    <property type="entry name" value="LRR_TYP"/>
    <property type="match status" value="5"/>
</dbReference>
<evidence type="ECO:0000259" key="20">
    <source>
        <dbReference type="PROSITE" id="PS50104"/>
    </source>
</evidence>
<dbReference type="PROSITE" id="PS50157">
    <property type="entry name" value="ZINC_FINGER_C2H2_2"/>
    <property type="match status" value="1"/>
</dbReference>
<evidence type="ECO:0000259" key="21">
    <source>
        <dbReference type="PROSITE" id="PS50157"/>
    </source>
</evidence>
<keyword evidence="15" id="KW-0325">Glycoprotein</keyword>
<dbReference type="GO" id="GO:0005886">
    <property type="term" value="C:plasma membrane"/>
    <property type="evidence" value="ECO:0007669"/>
    <property type="project" value="TreeGrafter"/>
</dbReference>
<dbReference type="GO" id="GO:0008270">
    <property type="term" value="F:zinc ion binding"/>
    <property type="evidence" value="ECO:0007669"/>
    <property type="project" value="UniProtKB-KW"/>
</dbReference>
<accession>A0A444UBR5</accession>
<dbReference type="GO" id="GO:0002224">
    <property type="term" value="P:toll-like receptor signaling pathway"/>
    <property type="evidence" value="ECO:0007669"/>
    <property type="project" value="TreeGrafter"/>
</dbReference>
<dbReference type="InterPro" id="IPR036236">
    <property type="entry name" value="Znf_C2H2_sf"/>
</dbReference>
<name>A0A444UBR5_ACIRT</name>
<evidence type="ECO:0000256" key="15">
    <source>
        <dbReference type="ARBA" id="ARBA00023180"/>
    </source>
</evidence>
<dbReference type="Pfam" id="PF01582">
    <property type="entry name" value="TIR"/>
    <property type="match status" value="1"/>
</dbReference>
<feature type="compositionally biased region" description="Low complexity" evidence="18">
    <location>
        <begin position="40"/>
        <end position="64"/>
    </location>
</feature>
<proteinExistence type="inferred from homology"/>
<evidence type="ECO:0000256" key="8">
    <source>
        <dbReference type="ARBA" id="ARBA00022737"/>
    </source>
</evidence>
<keyword evidence="14 22" id="KW-0675">Receptor</keyword>
<gene>
    <name evidence="22" type="ORF">EOD39_6066</name>
</gene>
<comment type="caution">
    <text evidence="22">The sequence shown here is derived from an EMBL/GenBank/DDBJ whole genome shotgun (WGS) entry which is preliminary data.</text>
</comment>
<organism evidence="22 23">
    <name type="scientific">Acipenser ruthenus</name>
    <name type="common">Sterlet sturgeon</name>
    <dbReference type="NCBI Taxonomy" id="7906"/>
    <lineage>
        <taxon>Eukaryota</taxon>
        <taxon>Metazoa</taxon>
        <taxon>Chordata</taxon>
        <taxon>Craniata</taxon>
        <taxon>Vertebrata</taxon>
        <taxon>Euteleostomi</taxon>
        <taxon>Actinopterygii</taxon>
        <taxon>Chondrostei</taxon>
        <taxon>Acipenseriformes</taxon>
        <taxon>Acipenseridae</taxon>
        <taxon>Acipenser</taxon>
    </lineage>
</organism>
<keyword evidence="16" id="KW-0395">Inflammatory response</keyword>
<feature type="transmembrane region" description="Helical" evidence="19">
    <location>
        <begin position="754"/>
        <end position="779"/>
    </location>
</feature>
<feature type="domain" description="C2H2-type" evidence="21">
    <location>
        <begin position="223"/>
        <end position="248"/>
    </location>
</feature>
<dbReference type="Gene3D" id="3.80.10.10">
    <property type="entry name" value="Ribonuclease Inhibitor"/>
    <property type="match status" value="1"/>
</dbReference>
<dbReference type="PANTHER" id="PTHR24365">
    <property type="entry name" value="TOLL-LIKE RECEPTOR"/>
    <property type="match status" value="1"/>
</dbReference>
<dbReference type="CDD" id="cd21577">
    <property type="entry name" value="KLF3_N"/>
    <property type="match status" value="1"/>
</dbReference>
<dbReference type="PRINTS" id="PR01537">
    <property type="entry name" value="INTRLKN1R1F"/>
</dbReference>
<dbReference type="SMART" id="SM00082">
    <property type="entry name" value="LRRCT"/>
    <property type="match status" value="1"/>
</dbReference>
<keyword evidence="13 19" id="KW-0472">Membrane</keyword>
<dbReference type="SMART" id="SM00255">
    <property type="entry name" value="TIR"/>
    <property type="match status" value="1"/>
</dbReference>
<evidence type="ECO:0000256" key="5">
    <source>
        <dbReference type="ARBA" id="ARBA00022692"/>
    </source>
</evidence>
<evidence type="ECO:0000256" key="4">
    <source>
        <dbReference type="ARBA" id="ARBA00022614"/>
    </source>
</evidence>
<dbReference type="SUPFAM" id="SSF57667">
    <property type="entry name" value="beta-beta-alpha zinc fingers"/>
    <property type="match status" value="1"/>
</dbReference>
<dbReference type="InterPro" id="IPR003591">
    <property type="entry name" value="Leu-rich_rpt_typical-subtyp"/>
</dbReference>
<dbReference type="FunFam" id="3.40.50.10140:FF:000001">
    <property type="entry name" value="Toll-like receptor 2"/>
    <property type="match status" value="1"/>
</dbReference>
<evidence type="ECO:0000256" key="13">
    <source>
        <dbReference type="ARBA" id="ARBA00023136"/>
    </source>
</evidence>
<keyword evidence="9 17" id="KW-0863">Zinc-finger</keyword>
<dbReference type="Pfam" id="PF13855">
    <property type="entry name" value="LRR_8"/>
    <property type="match status" value="1"/>
</dbReference>
<dbReference type="Proteomes" id="UP000289886">
    <property type="component" value="Unassembled WGS sequence"/>
</dbReference>
<evidence type="ECO:0000256" key="9">
    <source>
        <dbReference type="ARBA" id="ARBA00022771"/>
    </source>
</evidence>
<reference evidence="22 23" key="1">
    <citation type="submission" date="2019-01" db="EMBL/GenBank/DDBJ databases">
        <title>Draft Genome and Complete Hox-Cluster Characterization of the Sterlet Sturgeon (Acipenser ruthenus).</title>
        <authorList>
            <person name="Wei Q."/>
        </authorList>
    </citation>
    <scope>NUCLEOTIDE SEQUENCE [LARGE SCALE GENOMIC DNA]</scope>
    <source>
        <strain evidence="22">WHYD16114868_AA</strain>
        <tissue evidence="22">Blood</tissue>
    </source>
</reference>
<dbReference type="InterPro" id="IPR035897">
    <property type="entry name" value="Toll_tir_struct_dom_sf"/>
</dbReference>
<feature type="compositionally biased region" description="Polar residues" evidence="18">
    <location>
        <begin position="1"/>
        <end position="12"/>
    </location>
</feature>
<dbReference type="PROSITE" id="PS51450">
    <property type="entry name" value="LRR"/>
    <property type="match status" value="3"/>
</dbReference>
<dbReference type="PROSITE" id="PS50104">
    <property type="entry name" value="TIR"/>
    <property type="match status" value="1"/>
</dbReference>
<feature type="region of interest" description="Disordered" evidence="18">
    <location>
        <begin position="1"/>
        <end position="86"/>
    </location>
</feature>
<evidence type="ECO:0000256" key="12">
    <source>
        <dbReference type="ARBA" id="ARBA00022989"/>
    </source>
</evidence>
<dbReference type="PROSITE" id="PS00028">
    <property type="entry name" value="ZINC_FINGER_C2H2_1"/>
    <property type="match status" value="1"/>
</dbReference>
<dbReference type="InterPro" id="IPR032675">
    <property type="entry name" value="LRR_dom_sf"/>
</dbReference>
<comment type="similarity">
    <text evidence="2">Belongs to the Toll-like receptor family.</text>
</comment>
<evidence type="ECO:0000313" key="22">
    <source>
        <dbReference type="EMBL" id="RXM32614.1"/>
    </source>
</evidence>
<keyword evidence="3" id="KW-0399">Innate immunity</keyword>
<comment type="subcellular location">
    <subcellularLocation>
        <location evidence="1">Membrane</location>
        <topology evidence="1">Single-pass type I membrane protein</topology>
    </subcellularLocation>
</comment>
<keyword evidence="8" id="KW-0677">Repeat</keyword>
<dbReference type="SUPFAM" id="SSF52200">
    <property type="entry name" value="Toll/Interleukin receptor TIR domain"/>
    <property type="match status" value="1"/>
</dbReference>
<evidence type="ECO:0000256" key="19">
    <source>
        <dbReference type="SAM" id="Phobius"/>
    </source>
</evidence>
<dbReference type="Gene3D" id="3.40.50.10140">
    <property type="entry name" value="Toll/interleukin-1 receptor homology (TIR) domain"/>
    <property type="match status" value="1"/>
</dbReference>
<protein>
    <submittedName>
        <fullName evidence="22">Toll-like receptor 6</fullName>
    </submittedName>
</protein>
<evidence type="ECO:0000256" key="2">
    <source>
        <dbReference type="ARBA" id="ARBA00009634"/>
    </source>
</evidence>
<evidence type="ECO:0000256" key="6">
    <source>
        <dbReference type="ARBA" id="ARBA00022723"/>
    </source>
</evidence>
<evidence type="ECO:0000256" key="16">
    <source>
        <dbReference type="ARBA" id="ARBA00023198"/>
    </source>
</evidence>
<sequence>MYSVMYASQNGLHSRPYPLHDGQPNGNQMEPVDLSLNKRSSPPSSRCSPPSPYSLTTLSNSSLSHRVCMSPSRSPHKRTSPTVSPHSMPLPFTSMMSPMLPGTGLTSQGMISVIPSVMVQPVSLLYAPHLSQPIVVSSRMNDEMRSLSSMQEFGGASHEVVKQLKSESRTEHTQKSYHEEISSSCMNASVMSHESNTPSVIIHPVKHPLPVESPDTVKKRRIHRCDYEGCNKVYTKSSHLKAHRRTHTVLLDLSHNNISQLKRDDFSEMPALKFLNLSHNNIKEISDDIFKSSMKLEYLNLSHNELYNISCGFLVHVTELKNLDISYNKFALMTLGSVFGSMEKLECLSLSAETLQRHELKHIKSVWLKNVFLGFNNLLDYEHEKTDTITIVLKSKYCIDYLKYKRDCYVGVALLQRKANFKVTSLTLIDVRLPWNYLTKQTLQSSIKHLNVHYLNIIGQIVTTKISKNTSLETLKINRGTIYSYFFLQNDLYDFFINMMIKNLTIDNTPIVHMTCPQSTSILKQLDFSSNAFSDRVFSSIEEPICKTLTNLNTLILMGNKLEKLHQLSVTTKYMKSLKYLDVSANSLTYEFGDCTWTESIIVLNVSSNSLDRLVFKCLPQNTQILDLQNNQIASVPEDMVHLDALKELYLGSNRLLDIPDCNSFRKLEMLFTDANSLHTPSINFLSSCKNLRVFHAGNNPFMCTCSLRDFAMIKEQSGIEFIGWPDAYSCSYPEAFRGIFLKDFHVPEMSCNLTLLLVTILCPMIVITIAIAVLCIHYDALWYMKMMWQWTQTKRRAKASRRQETPEGLKYNAFVSYSQLDSIWVKEYLLPNLEEDKSVQICQHERDFIPGKSIIENIISCIEKSYKSIFVLSPNFIQSEWCHYELYFAHHQLLTANSDHLILILLEPISQYMIPSKYYKLKALMAKRTYIEWPKDRNKHKLFWANLRAAIQIHLAGPVEGTAESKL</sequence>
<dbReference type="FunFam" id="3.30.160.60:FF:000021">
    <property type="entry name" value="Basic krueppel-like factor 3"/>
    <property type="match status" value="1"/>
</dbReference>
<keyword evidence="11" id="KW-0391">Immunity</keyword>
<evidence type="ECO:0000256" key="18">
    <source>
        <dbReference type="SAM" id="MobiDB-lite"/>
    </source>
</evidence>
<feature type="domain" description="TIR" evidence="20">
    <location>
        <begin position="810"/>
        <end position="952"/>
    </location>
</feature>
<dbReference type="EMBL" id="SCEB01214881">
    <property type="protein sequence ID" value="RXM32614.1"/>
    <property type="molecule type" value="Genomic_DNA"/>
</dbReference>
<evidence type="ECO:0000256" key="17">
    <source>
        <dbReference type="PROSITE-ProRule" id="PRU00042"/>
    </source>
</evidence>
<dbReference type="InterPro" id="IPR001611">
    <property type="entry name" value="Leu-rich_rpt"/>
</dbReference>
<keyword evidence="23" id="KW-1185">Reference proteome</keyword>
<keyword evidence="6" id="KW-0479">Metal-binding</keyword>
<dbReference type="GO" id="GO:0006954">
    <property type="term" value="P:inflammatory response"/>
    <property type="evidence" value="ECO:0007669"/>
    <property type="project" value="UniProtKB-KW"/>
</dbReference>
<evidence type="ECO:0000256" key="1">
    <source>
        <dbReference type="ARBA" id="ARBA00004479"/>
    </source>
</evidence>
<dbReference type="InterPro" id="IPR000157">
    <property type="entry name" value="TIR_dom"/>
</dbReference>
<evidence type="ECO:0000256" key="7">
    <source>
        <dbReference type="ARBA" id="ARBA00022729"/>
    </source>
</evidence>
<evidence type="ECO:0000256" key="3">
    <source>
        <dbReference type="ARBA" id="ARBA00022588"/>
    </source>
</evidence>
<dbReference type="SUPFAM" id="SSF52058">
    <property type="entry name" value="L domain-like"/>
    <property type="match status" value="1"/>
</dbReference>
<evidence type="ECO:0000313" key="23">
    <source>
        <dbReference type="Proteomes" id="UP000289886"/>
    </source>
</evidence>
<keyword evidence="5 19" id="KW-0812">Transmembrane</keyword>
<evidence type="ECO:0000256" key="11">
    <source>
        <dbReference type="ARBA" id="ARBA00022859"/>
    </source>
</evidence>
<dbReference type="GO" id="GO:0045087">
    <property type="term" value="P:innate immune response"/>
    <property type="evidence" value="ECO:0007669"/>
    <property type="project" value="UniProtKB-KW"/>
</dbReference>
<dbReference type="InterPro" id="IPR013087">
    <property type="entry name" value="Znf_C2H2_type"/>
</dbReference>